<comment type="caution">
    <text evidence="2">The sequence shown here is derived from an EMBL/GenBank/DDBJ whole genome shotgun (WGS) entry which is preliminary data.</text>
</comment>
<keyword evidence="1" id="KW-1133">Transmembrane helix</keyword>
<reference evidence="2" key="1">
    <citation type="submission" date="2022-05" db="EMBL/GenBank/DDBJ databases">
        <authorList>
            <person name="Pankratov T."/>
        </authorList>
    </citation>
    <scope>NUCLEOTIDE SEQUENCE</scope>
    <source>
        <strain evidence="2">BP6-180914</strain>
    </source>
</reference>
<name>A0AA41YTE1_9HYPH</name>
<keyword evidence="1" id="KW-0472">Membrane</keyword>
<feature type="transmembrane region" description="Helical" evidence="1">
    <location>
        <begin position="215"/>
        <end position="235"/>
    </location>
</feature>
<feature type="transmembrane region" description="Helical" evidence="1">
    <location>
        <begin position="185"/>
        <end position="203"/>
    </location>
</feature>
<dbReference type="Pfam" id="PF07077">
    <property type="entry name" value="DUF1345"/>
    <property type="match status" value="1"/>
</dbReference>
<keyword evidence="1" id="KW-0812">Transmembrane</keyword>
<evidence type="ECO:0000256" key="1">
    <source>
        <dbReference type="SAM" id="Phobius"/>
    </source>
</evidence>
<evidence type="ECO:0000313" key="3">
    <source>
        <dbReference type="Proteomes" id="UP001165667"/>
    </source>
</evidence>
<feature type="transmembrane region" description="Helical" evidence="1">
    <location>
        <begin position="55"/>
        <end position="73"/>
    </location>
</feature>
<dbReference type="InterPro" id="IPR009781">
    <property type="entry name" value="DUF1345"/>
</dbReference>
<dbReference type="AlphaFoldDB" id="A0AA41YTE1"/>
<feature type="transmembrane region" description="Helical" evidence="1">
    <location>
        <begin position="127"/>
        <end position="152"/>
    </location>
</feature>
<organism evidence="2 3">
    <name type="scientific">Lichenifustis flavocetrariae</name>
    <dbReference type="NCBI Taxonomy" id="2949735"/>
    <lineage>
        <taxon>Bacteria</taxon>
        <taxon>Pseudomonadati</taxon>
        <taxon>Pseudomonadota</taxon>
        <taxon>Alphaproteobacteria</taxon>
        <taxon>Hyphomicrobiales</taxon>
        <taxon>Lichenihabitantaceae</taxon>
        <taxon>Lichenifustis</taxon>
    </lineage>
</organism>
<feature type="transmembrane region" description="Helical" evidence="1">
    <location>
        <begin position="27"/>
        <end position="48"/>
    </location>
</feature>
<dbReference type="Proteomes" id="UP001165667">
    <property type="component" value="Unassembled WGS sequence"/>
</dbReference>
<sequence>MSATTSLSGRRRRIVPSLRPFVSRPRLTSGIAIGFILFLLSCVVPAHIEASTRAILCWDVTCLWFLALTLLHMRTQDLADLKAHVAAHDEGQGIIIVAVLIAASTSLWAVGLELSRAKNAVGLIKDLRVALALVTVALSWFTTQLIFALHYAHEYYAPDKTTPEEDDVIGGLLFPGDREPDNWDFVHFAVVIGVACQTADIAFTKPRLRRIGTVHGLIAFMFNTAVLALTINLIAGLF</sequence>
<feature type="transmembrane region" description="Helical" evidence="1">
    <location>
        <begin position="93"/>
        <end position="115"/>
    </location>
</feature>
<dbReference type="RefSeq" id="WP_282583032.1">
    <property type="nucleotide sequence ID" value="NZ_JAMOIM010000001.1"/>
</dbReference>
<accession>A0AA41YTE1</accession>
<protein>
    <submittedName>
        <fullName evidence="2">DUF1345 domain-containing protein</fullName>
    </submittedName>
</protein>
<keyword evidence="3" id="KW-1185">Reference proteome</keyword>
<gene>
    <name evidence="2" type="ORF">M8523_01440</name>
</gene>
<dbReference type="EMBL" id="JAMOIM010000001">
    <property type="protein sequence ID" value="MCW6506682.1"/>
    <property type="molecule type" value="Genomic_DNA"/>
</dbReference>
<proteinExistence type="predicted"/>
<evidence type="ECO:0000313" key="2">
    <source>
        <dbReference type="EMBL" id="MCW6506682.1"/>
    </source>
</evidence>